<evidence type="ECO:0000256" key="1">
    <source>
        <dbReference type="ARBA" id="ARBA00006700"/>
    </source>
</evidence>
<reference evidence="8 9" key="1">
    <citation type="submission" date="2020-05" db="EMBL/GenBank/DDBJ databases">
        <title>Draft genome sequence of Desulfovibrio psychrotolerans JS1T.</title>
        <authorList>
            <person name="Ueno A."/>
            <person name="Tamazawa S."/>
            <person name="Tamamura S."/>
            <person name="Murakami T."/>
            <person name="Kiyama T."/>
            <person name="Inomata H."/>
            <person name="Amano Y."/>
            <person name="Miyakawa K."/>
            <person name="Tamaki H."/>
            <person name="Naganuma T."/>
            <person name="Kaneko K."/>
        </authorList>
    </citation>
    <scope>NUCLEOTIDE SEQUENCE [LARGE SCALE GENOMIC DNA]</scope>
    <source>
        <strain evidence="8 9">JS1</strain>
    </source>
</reference>
<dbReference type="InterPro" id="IPR012677">
    <property type="entry name" value="Nucleotide-bd_a/b_plait_sf"/>
</dbReference>
<dbReference type="NCBIfam" id="NF004363">
    <property type="entry name" value="PRK05738.2-4"/>
    <property type="match status" value="1"/>
</dbReference>
<dbReference type="Proteomes" id="UP000503820">
    <property type="component" value="Unassembled WGS sequence"/>
</dbReference>
<dbReference type="GO" id="GO:0005840">
    <property type="term" value="C:ribosome"/>
    <property type="evidence" value="ECO:0007669"/>
    <property type="project" value="UniProtKB-KW"/>
</dbReference>
<accession>A0A7J0BWD1</accession>
<comment type="function">
    <text evidence="6">One of the early assembly proteins it binds 23S rRNA. One of the proteins that surrounds the polypeptide exit tunnel on the outside of the ribosome. Forms the main docking site for trigger factor binding to the ribosome.</text>
</comment>
<dbReference type="RefSeq" id="WP_174410064.1">
    <property type="nucleotide sequence ID" value="NZ_BLVP01000008.1"/>
</dbReference>
<keyword evidence="3 6" id="KW-0694">RNA-binding</keyword>
<keyword evidence="9" id="KW-1185">Reference proteome</keyword>
<dbReference type="PANTHER" id="PTHR11620">
    <property type="entry name" value="60S RIBOSOMAL PROTEIN L23A"/>
    <property type="match status" value="1"/>
</dbReference>
<organism evidence="8 9">
    <name type="scientific">Desulfovibrio psychrotolerans</name>
    <dbReference type="NCBI Taxonomy" id="415242"/>
    <lineage>
        <taxon>Bacteria</taxon>
        <taxon>Pseudomonadati</taxon>
        <taxon>Thermodesulfobacteriota</taxon>
        <taxon>Desulfovibrionia</taxon>
        <taxon>Desulfovibrionales</taxon>
        <taxon>Desulfovibrionaceae</taxon>
        <taxon>Desulfovibrio</taxon>
    </lineage>
</organism>
<dbReference type="FunFam" id="3.30.70.330:FF:000001">
    <property type="entry name" value="50S ribosomal protein L23"/>
    <property type="match status" value="1"/>
</dbReference>
<dbReference type="GO" id="GO:0003735">
    <property type="term" value="F:structural constituent of ribosome"/>
    <property type="evidence" value="ECO:0007669"/>
    <property type="project" value="InterPro"/>
</dbReference>
<gene>
    <name evidence="6 8" type="primary">rplW</name>
    <name evidence="8" type="ORF">DSM19430T_21550</name>
</gene>
<evidence type="ECO:0000256" key="2">
    <source>
        <dbReference type="ARBA" id="ARBA00022730"/>
    </source>
</evidence>
<keyword evidence="4 6" id="KW-0689">Ribosomal protein</keyword>
<dbReference type="InterPro" id="IPR012678">
    <property type="entry name" value="Ribosomal_uL23/eL15/eS24_sf"/>
</dbReference>
<dbReference type="AlphaFoldDB" id="A0A7J0BWD1"/>
<dbReference type="EMBL" id="BLVP01000008">
    <property type="protein sequence ID" value="GFM37471.1"/>
    <property type="molecule type" value="Genomic_DNA"/>
</dbReference>
<dbReference type="NCBIfam" id="NF004359">
    <property type="entry name" value="PRK05738.1-3"/>
    <property type="match status" value="1"/>
</dbReference>
<name>A0A7J0BWD1_9BACT</name>
<sequence length="96" mass="10756">MNYTQILIKPLISEKATFLKEADEQVTFFVDPRANKIEIKKAVEEAYNVKVAGVNVVKHSPQARVRQGRTVGQISGYKKAYVTLAPGEKIDFFEGV</sequence>
<evidence type="ECO:0000256" key="7">
    <source>
        <dbReference type="RuleBase" id="RU003934"/>
    </source>
</evidence>
<dbReference type="SUPFAM" id="SSF54189">
    <property type="entry name" value="Ribosomal proteins S24e, L23 and L15e"/>
    <property type="match status" value="1"/>
</dbReference>
<keyword evidence="5 6" id="KW-0687">Ribonucleoprotein</keyword>
<evidence type="ECO:0000313" key="9">
    <source>
        <dbReference type="Proteomes" id="UP000503820"/>
    </source>
</evidence>
<comment type="caution">
    <text evidence="8">The sequence shown here is derived from an EMBL/GenBank/DDBJ whole genome shotgun (WGS) entry which is preliminary data.</text>
</comment>
<dbReference type="Pfam" id="PF00276">
    <property type="entry name" value="Ribosomal_L23"/>
    <property type="match status" value="1"/>
</dbReference>
<protein>
    <recommendedName>
        <fullName evidence="6">Large ribosomal subunit protein uL23</fullName>
    </recommendedName>
</protein>
<evidence type="ECO:0000256" key="5">
    <source>
        <dbReference type="ARBA" id="ARBA00023274"/>
    </source>
</evidence>
<dbReference type="Gene3D" id="3.30.70.330">
    <property type="match status" value="1"/>
</dbReference>
<dbReference type="InterPro" id="IPR013025">
    <property type="entry name" value="Ribosomal_uL23-like"/>
</dbReference>
<dbReference type="PROSITE" id="PS00050">
    <property type="entry name" value="RIBOSOMAL_L23"/>
    <property type="match status" value="1"/>
</dbReference>
<dbReference type="HAMAP" id="MF_01369_B">
    <property type="entry name" value="Ribosomal_uL23_B"/>
    <property type="match status" value="1"/>
</dbReference>
<dbReference type="GO" id="GO:0019843">
    <property type="term" value="F:rRNA binding"/>
    <property type="evidence" value="ECO:0007669"/>
    <property type="project" value="UniProtKB-UniRule"/>
</dbReference>
<comment type="subunit">
    <text evidence="6">Part of the 50S ribosomal subunit. Contacts protein L29, and trigger factor when it is bound to the ribosome.</text>
</comment>
<dbReference type="InterPro" id="IPR001014">
    <property type="entry name" value="Ribosomal_uL23_CS"/>
</dbReference>
<proteinExistence type="inferred from homology"/>
<dbReference type="GO" id="GO:0006412">
    <property type="term" value="P:translation"/>
    <property type="evidence" value="ECO:0007669"/>
    <property type="project" value="UniProtKB-UniRule"/>
</dbReference>
<keyword evidence="2 6" id="KW-0699">rRNA-binding</keyword>
<dbReference type="GO" id="GO:1990904">
    <property type="term" value="C:ribonucleoprotein complex"/>
    <property type="evidence" value="ECO:0007669"/>
    <property type="project" value="UniProtKB-KW"/>
</dbReference>
<evidence type="ECO:0000313" key="8">
    <source>
        <dbReference type="EMBL" id="GFM37471.1"/>
    </source>
</evidence>
<comment type="similarity">
    <text evidence="1 6 7">Belongs to the universal ribosomal protein uL23 family.</text>
</comment>
<evidence type="ECO:0000256" key="6">
    <source>
        <dbReference type="HAMAP-Rule" id="MF_01369"/>
    </source>
</evidence>
<evidence type="ECO:0000256" key="3">
    <source>
        <dbReference type="ARBA" id="ARBA00022884"/>
    </source>
</evidence>
<evidence type="ECO:0000256" key="4">
    <source>
        <dbReference type="ARBA" id="ARBA00022980"/>
    </source>
</evidence>